<organism evidence="1 2">
    <name type="scientific">Burkholderia contaminans</name>
    <dbReference type="NCBI Taxonomy" id="488447"/>
    <lineage>
        <taxon>Bacteria</taxon>
        <taxon>Pseudomonadati</taxon>
        <taxon>Pseudomonadota</taxon>
        <taxon>Betaproteobacteria</taxon>
        <taxon>Burkholderiales</taxon>
        <taxon>Burkholderiaceae</taxon>
        <taxon>Burkholderia</taxon>
        <taxon>Burkholderia cepacia complex</taxon>
    </lineage>
</organism>
<proteinExistence type="predicted"/>
<protein>
    <submittedName>
        <fullName evidence="1">Uncharacterized protein</fullName>
    </submittedName>
</protein>
<dbReference type="AlphaFoldDB" id="A0A3N8RF14"/>
<gene>
    <name evidence="1" type="ORF">DF051_11780</name>
</gene>
<sequence length="63" mass="7061">MDHDRPFLGVRKYCFRTHDDTGTRVIDLATSKVSTVASSTHVERTLVQPFGLPKAAVARIDLY</sequence>
<dbReference type="EMBL" id="QTQV01000006">
    <property type="protein sequence ID" value="RQT16913.1"/>
    <property type="molecule type" value="Genomic_DNA"/>
</dbReference>
<reference evidence="1 2" key="1">
    <citation type="submission" date="2018-08" db="EMBL/GenBank/DDBJ databases">
        <title>Comparative analysis of Burkholderia isolates from Puerto Rico.</title>
        <authorList>
            <person name="Hall C."/>
            <person name="Sahl J."/>
            <person name="Wagner D."/>
        </authorList>
    </citation>
    <scope>NUCLEOTIDE SEQUENCE [LARGE SCALE GENOMIC DNA]</scope>
    <source>
        <strain evidence="1 2">Bp9025</strain>
    </source>
</reference>
<evidence type="ECO:0000313" key="2">
    <source>
        <dbReference type="Proteomes" id="UP000277921"/>
    </source>
</evidence>
<dbReference type="Proteomes" id="UP000277921">
    <property type="component" value="Unassembled WGS sequence"/>
</dbReference>
<comment type="caution">
    <text evidence="1">The sequence shown here is derived from an EMBL/GenBank/DDBJ whole genome shotgun (WGS) entry which is preliminary data.</text>
</comment>
<name>A0A3N8RF14_9BURK</name>
<dbReference type="RefSeq" id="WP_124578080.1">
    <property type="nucleotide sequence ID" value="NZ_QTQV01000006.1"/>
</dbReference>
<evidence type="ECO:0000313" key="1">
    <source>
        <dbReference type="EMBL" id="RQT16913.1"/>
    </source>
</evidence>
<accession>A0A3N8RF14</accession>